<sequence length="821" mass="94096">MSKFLDDFLITMPTTQRKKLIELLELQQKEGKIKTNYELQAELEKLLSELDGKSNGPTFKARTQSKQTNSKAYNANMDEIAFDLATLFEASSTIDRLIADNKLLSKSLLASIRKNVYALQTKVNRYKLIMKNTDGFVDGIHEQFKAPEYIETNETVLQSLRKDRFDKYLDSTFLAENVGDALQLAGVETIDQLRTNYGRKLAHINVLNRTGYPSENPNHTIDQAIDGSLNTYWAESILVDQPIKQNINDLWKNDYEEVPKDGALCELEITLNGVTTVSDIHFEPFCAYPLEIVSIYGYETEDMNGKMYELISPNHINPMQRNKKSVNLMTFQFPSVDVSKIKILLRQENYVSENFIVNKDEAQNMQLWRKLSSSEQLIPDYKNPNETIAEFDKKNEITGWSVYLEKLKEWALSVNESGVLESAKRAMEAIRMGDYKNPMLLKLQALSKDKDNAINNDEELKKSWKAVNKISYLYGAYNISIFGRKYKNHSIMVTEPLPLSSNANKIGLSTVEKHHHIEIDNAVSDPITKELGSINTAQITDIEYYITYKKNPNASDWIPILPNDKKYVYGELLSGDMIQGDYPEFKGQSLIQYSFRFPIVSNKTVVLRRNGVPMDPQTYIISNDGKKIGIFSKYYSASSIYTVDYKPADEAYVVVLDYENNITPTQYIDVNGDTGESFESADFNNAIELKHSPYLFRNSLFKYNEKENHYAQNKNKTPEFPIIVRVNGEEFKNITNHATNTYDTERLTENEGKTFAQIGKTIVFGRPIDGAKIENITVDYYYVTTDIRLKAILRRNSMEDESVTPALYSYSIKCQSYDQEV</sequence>
<dbReference type="EMBL" id="NVDU01000003">
    <property type="protein sequence ID" value="PFV35646.1"/>
    <property type="molecule type" value="Genomic_DNA"/>
</dbReference>
<name>A0A9X7GFR3_BACTU</name>
<proteinExistence type="predicted"/>
<accession>A0A9X7GFR3</accession>
<dbReference type="Proteomes" id="UP000223366">
    <property type="component" value="Unassembled WGS sequence"/>
</dbReference>
<dbReference type="AlphaFoldDB" id="A0A9X7GFR3"/>
<evidence type="ECO:0000313" key="1">
    <source>
        <dbReference type="EMBL" id="PFV35646.1"/>
    </source>
</evidence>
<comment type="caution">
    <text evidence="1">The sequence shown here is derived from an EMBL/GenBank/DDBJ whole genome shotgun (WGS) entry which is preliminary data.</text>
</comment>
<reference evidence="1 2" key="1">
    <citation type="submission" date="2017-09" db="EMBL/GenBank/DDBJ databases">
        <title>Large-scale bioinformatics analysis of Bacillus genomes uncovers conserved roles of natural products in bacterial physiology.</title>
        <authorList>
            <consortium name="Agbiome Team Llc"/>
            <person name="Bleich R.M."/>
            <person name="Grubbs K.J."/>
            <person name="Santa Maria K.C."/>
            <person name="Allen S.E."/>
            <person name="Farag S."/>
            <person name="Shank E.A."/>
            <person name="Bowers A."/>
        </authorList>
    </citation>
    <scope>NUCLEOTIDE SEQUENCE [LARGE SCALE GENOMIC DNA]</scope>
    <source>
        <strain evidence="1 2">AFS060060</strain>
    </source>
</reference>
<protein>
    <submittedName>
        <fullName evidence="1">Uncharacterized protein</fullName>
    </submittedName>
</protein>
<evidence type="ECO:0000313" key="2">
    <source>
        <dbReference type="Proteomes" id="UP000223366"/>
    </source>
</evidence>
<gene>
    <name evidence="1" type="ORF">COK99_01105</name>
</gene>
<organism evidence="1 2">
    <name type="scientific">Bacillus thuringiensis</name>
    <dbReference type="NCBI Taxonomy" id="1428"/>
    <lineage>
        <taxon>Bacteria</taxon>
        <taxon>Bacillati</taxon>
        <taxon>Bacillota</taxon>
        <taxon>Bacilli</taxon>
        <taxon>Bacillales</taxon>
        <taxon>Bacillaceae</taxon>
        <taxon>Bacillus</taxon>
        <taxon>Bacillus cereus group</taxon>
    </lineage>
</organism>
<dbReference type="RefSeq" id="WP_098685533.1">
    <property type="nucleotide sequence ID" value="NZ_NVDU01000003.1"/>
</dbReference>